<reference evidence="1 2" key="1">
    <citation type="journal article" date="2021" name="Microbiol. Spectr.">
        <title>A Single Bacterium Capable of Oxidation and Reduction of Iron at Circumneutral pH.</title>
        <authorList>
            <person name="Kato S."/>
            <person name="Ohkuma M."/>
        </authorList>
    </citation>
    <scope>NUCLEOTIDE SEQUENCE [LARGE SCALE GENOMIC DNA]</scope>
    <source>
        <strain evidence="1 2">MIZ03</strain>
    </source>
</reference>
<gene>
    <name evidence="1" type="ORF">MIZ03_1107</name>
</gene>
<evidence type="ECO:0000313" key="2">
    <source>
        <dbReference type="Proteomes" id="UP000824366"/>
    </source>
</evidence>
<name>A0ABM7MJ79_9BURK</name>
<proteinExistence type="predicted"/>
<dbReference type="Proteomes" id="UP000824366">
    <property type="component" value="Chromosome"/>
</dbReference>
<dbReference type="RefSeq" id="WP_255610472.1">
    <property type="nucleotide sequence ID" value="NZ_AP024238.1"/>
</dbReference>
<accession>A0ABM7MJ79</accession>
<keyword evidence="2" id="KW-1185">Reference proteome</keyword>
<dbReference type="EMBL" id="AP024238">
    <property type="protein sequence ID" value="BCO26227.1"/>
    <property type="molecule type" value="Genomic_DNA"/>
</dbReference>
<sequence>MLILLVIPSVFTLMDDFEHFMGRVKRWVRREKAPEEKTDLQAI</sequence>
<organism evidence="1 2">
    <name type="scientific">Rhodoferax lithotrophicus</name>
    <dbReference type="NCBI Taxonomy" id="2798804"/>
    <lineage>
        <taxon>Bacteria</taxon>
        <taxon>Pseudomonadati</taxon>
        <taxon>Pseudomonadota</taxon>
        <taxon>Betaproteobacteria</taxon>
        <taxon>Burkholderiales</taxon>
        <taxon>Comamonadaceae</taxon>
        <taxon>Rhodoferax</taxon>
    </lineage>
</organism>
<protein>
    <submittedName>
        <fullName evidence="1">Uncharacterized protein</fullName>
    </submittedName>
</protein>
<evidence type="ECO:0000313" key="1">
    <source>
        <dbReference type="EMBL" id="BCO26227.1"/>
    </source>
</evidence>